<dbReference type="EMBL" id="LAZR01045179">
    <property type="protein sequence ID" value="KKK99500.1"/>
    <property type="molecule type" value="Genomic_DNA"/>
</dbReference>
<feature type="compositionally biased region" description="Acidic residues" evidence="1">
    <location>
        <begin position="226"/>
        <end position="236"/>
    </location>
</feature>
<sequence>SRETKQQEEDIAVAHEEWAPGKGKRGLLAKVGGWLRGAIRRTFGKGLSADEGHRMMQSSAFWSRRPRITKAGRGVRLDAAETWDLAHDDAIETAAYNDDESDACGNAFDGDEDGKINDGCPAEGSANDESGAQCDNAIDDHASGSKVNDGCPEVDGSSESGTECDNDTDDDDDGAVNDGCPGVDTSEFADECADDADDDGDGIVNDGCPADGDAEGADEPAVCENDTNDDSNDDADNSINDGCPAAADKGRAHVGAEFDIDLVGGPTDQVAPGSLDFSGGTGFDGIVQPECEDFVSPGSKHACAILPLYFEDAPLGTPPDHHITMALPDITDLSTIEFAYPGVSELVDAIGDQIIDLLLMNSGLGRFLEILDSLLNGEILGFELPLIGDALDQVSGFIETLEGSSPGFGTNLSDAINSNLLDSAVTASDVESAAQALASELGETLDGDDGGDLPI</sequence>
<accession>A0A0F9AMH6</accession>
<evidence type="ECO:0000313" key="2">
    <source>
        <dbReference type="EMBL" id="KKK99500.1"/>
    </source>
</evidence>
<gene>
    <name evidence="2" type="ORF">LCGC14_2632130</name>
</gene>
<feature type="compositionally biased region" description="Low complexity" evidence="1">
    <location>
        <begin position="202"/>
        <end position="211"/>
    </location>
</feature>
<feature type="compositionally biased region" description="Acidic residues" evidence="1">
    <location>
        <begin position="162"/>
        <end position="175"/>
    </location>
</feature>
<reference evidence="2" key="1">
    <citation type="journal article" date="2015" name="Nature">
        <title>Complex archaea that bridge the gap between prokaryotes and eukaryotes.</title>
        <authorList>
            <person name="Spang A."/>
            <person name="Saw J.H."/>
            <person name="Jorgensen S.L."/>
            <person name="Zaremba-Niedzwiedzka K."/>
            <person name="Martijn J."/>
            <person name="Lind A.E."/>
            <person name="van Eijk R."/>
            <person name="Schleper C."/>
            <person name="Guy L."/>
            <person name="Ettema T.J."/>
        </authorList>
    </citation>
    <scope>NUCLEOTIDE SEQUENCE</scope>
</reference>
<organism evidence="2">
    <name type="scientific">marine sediment metagenome</name>
    <dbReference type="NCBI Taxonomy" id="412755"/>
    <lineage>
        <taxon>unclassified sequences</taxon>
        <taxon>metagenomes</taxon>
        <taxon>ecological metagenomes</taxon>
    </lineage>
</organism>
<dbReference type="AlphaFoldDB" id="A0A0F9AMH6"/>
<feature type="compositionally biased region" description="Acidic residues" evidence="1">
    <location>
        <begin position="187"/>
        <end position="201"/>
    </location>
</feature>
<evidence type="ECO:0000256" key="1">
    <source>
        <dbReference type="SAM" id="MobiDB-lite"/>
    </source>
</evidence>
<proteinExistence type="predicted"/>
<name>A0A0F9AMH6_9ZZZZ</name>
<protein>
    <submittedName>
        <fullName evidence="2">Uncharacterized protein</fullName>
    </submittedName>
</protein>
<feature type="non-terminal residue" evidence="2">
    <location>
        <position position="1"/>
    </location>
</feature>
<feature type="region of interest" description="Disordered" evidence="1">
    <location>
        <begin position="115"/>
        <end position="238"/>
    </location>
</feature>
<feature type="non-terminal residue" evidence="2">
    <location>
        <position position="455"/>
    </location>
</feature>
<comment type="caution">
    <text evidence="2">The sequence shown here is derived from an EMBL/GenBank/DDBJ whole genome shotgun (WGS) entry which is preliminary data.</text>
</comment>